<dbReference type="AlphaFoldDB" id="A0A6N7IZH0"/>
<evidence type="ECO:0000313" key="15">
    <source>
        <dbReference type="Proteomes" id="UP000460257"/>
    </source>
</evidence>
<dbReference type="EMBL" id="VOGC01000006">
    <property type="protein sequence ID" value="MQN01747.1"/>
    <property type="molecule type" value="Genomic_DNA"/>
</dbReference>
<keyword evidence="11 13" id="KW-0472">Membrane</keyword>
<evidence type="ECO:0000256" key="13">
    <source>
        <dbReference type="SAM" id="Phobius"/>
    </source>
</evidence>
<gene>
    <name evidence="14" type="ORF">FRC54_07490</name>
</gene>
<evidence type="ECO:0000256" key="5">
    <source>
        <dbReference type="ARBA" id="ARBA00022448"/>
    </source>
</evidence>
<keyword evidence="8 13" id="KW-0812">Transmembrane</keyword>
<keyword evidence="9 13" id="KW-1133">Transmembrane helix</keyword>
<evidence type="ECO:0000256" key="7">
    <source>
        <dbReference type="ARBA" id="ARBA00022475"/>
    </source>
</evidence>
<evidence type="ECO:0000256" key="4">
    <source>
        <dbReference type="ARBA" id="ARBA00020268"/>
    </source>
</evidence>
<evidence type="ECO:0000256" key="9">
    <source>
        <dbReference type="ARBA" id="ARBA00022989"/>
    </source>
</evidence>
<feature type="transmembrane region" description="Helical" evidence="13">
    <location>
        <begin position="146"/>
        <end position="165"/>
    </location>
</feature>
<evidence type="ECO:0000256" key="11">
    <source>
        <dbReference type="ARBA" id="ARBA00023136"/>
    </source>
</evidence>
<dbReference type="PANTHER" id="PTHR43298">
    <property type="entry name" value="MULTIDRUG RESISTANCE PROTEIN NORM-RELATED"/>
    <property type="match status" value="1"/>
</dbReference>
<feature type="transmembrane region" description="Helical" evidence="13">
    <location>
        <begin position="105"/>
        <end position="126"/>
    </location>
</feature>
<evidence type="ECO:0000313" key="14">
    <source>
        <dbReference type="EMBL" id="MQN01747.1"/>
    </source>
</evidence>
<dbReference type="GO" id="GO:0042910">
    <property type="term" value="F:xenobiotic transmembrane transporter activity"/>
    <property type="evidence" value="ECO:0007669"/>
    <property type="project" value="InterPro"/>
</dbReference>
<reference evidence="14" key="1">
    <citation type="journal article" date="2020" name="Appl. Environ. Microbiol.">
        <title>Medium-Chain Fatty Acid Synthesis by 'Candidatus Weimeria bifida' gen. nov., sp. nov., and 'Candidatus Pseudoramibacter fermentans' sp. nov.</title>
        <authorList>
            <person name="Scarborough M.J."/>
            <person name="Myers K.S."/>
            <person name="Donohue T.J."/>
            <person name="Noguera D.R."/>
        </authorList>
    </citation>
    <scope>NUCLEOTIDE SEQUENCE</scope>
    <source>
        <strain evidence="14">LCO1.1</strain>
    </source>
</reference>
<evidence type="ECO:0000256" key="2">
    <source>
        <dbReference type="ARBA" id="ARBA00004651"/>
    </source>
</evidence>
<dbReference type="NCBIfam" id="TIGR00797">
    <property type="entry name" value="matE"/>
    <property type="match status" value="1"/>
</dbReference>
<comment type="similarity">
    <text evidence="3">Belongs to the multi antimicrobial extrusion (MATE) (TC 2.A.66.1) family.</text>
</comment>
<dbReference type="Pfam" id="PF01554">
    <property type="entry name" value="MatE"/>
    <property type="match status" value="2"/>
</dbReference>
<dbReference type="InterPro" id="IPR048279">
    <property type="entry name" value="MdtK-like"/>
</dbReference>
<comment type="function">
    <text evidence="1">Multidrug efflux pump.</text>
</comment>
<keyword evidence="10" id="KW-0406">Ion transport</keyword>
<dbReference type="CDD" id="cd13137">
    <property type="entry name" value="MATE_NorM_like"/>
    <property type="match status" value="1"/>
</dbReference>
<evidence type="ECO:0000256" key="1">
    <source>
        <dbReference type="ARBA" id="ARBA00003408"/>
    </source>
</evidence>
<sequence>MKVRKNLLAAMRQGETLSRREEVMLIAELAFPAIIAQLSSILMQYIDASMVGLLGATDSAAIGLVSSTTWLIGGICTSACIGFGVLVAHRIGAGEEKEARNIVKIGLLTALVISIVLSAVCVIFSGKIPVLLGGDKNVAPRASQYFVIYAAALPTMQMMYSTAGIVEAAGNMKLPSFLGVLECILDVIFNLIFIFPTRTVNGIRIFGFGMTIQGAALGTALAEAVAAATGLIYVLKISKLLRPRAGEKMHDIRRTIKRAFRISIPSAIESLIMGGAQVVSTTIVAPLGAVAIAANSFAVTAESLCYMPGYGIQSAAVTLIGQCYGAGRHELTRKLGWLTTISGMVVMSGAGVLMYIFAPQMIGILSPNRHIRELGTAVLRIEAFAEPMFGASIVAGGVFRGTGDTLASMNRNVISMWGIRIPMAAVLSSRMGLRGVWTAMCIELIVRGILFLTHLAGHRWEGVSKKE</sequence>
<evidence type="ECO:0000256" key="8">
    <source>
        <dbReference type="ARBA" id="ARBA00022692"/>
    </source>
</evidence>
<feature type="transmembrane region" description="Helical" evidence="13">
    <location>
        <begin position="21"/>
        <end position="46"/>
    </location>
</feature>
<accession>A0A6N7IZH0</accession>
<dbReference type="PANTHER" id="PTHR43298:SF2">
    <property type="entry name" value="FMN_FAD EXPORTER YEEO-RELATED"/>
    <property type="match status" value="1"/>
</dbReference>
<dbReference type="PIRSF" id="PIRSF006603">
    <property type="entry name" value="DinF"/>
    <property type="match status" value="1"/>
</dbReference>
<comment type="caution">
    <text evidence="14">The sequence shown here is derived from an EMBL/GenBank/DDBJ whole genome shotgun (WGS) entry which is preliminary data.</text>
</comment>
<dbReference type="Proteomes" id="UP000460257">
    <property type="component" value="Unassembled WGS sequence"/>
</dbReference>
<dbReference type="GO" id="GO:0006811">
    <property type="term" value="P:monoatomic ion transport"/>
    <property type="evidence" value="ECO:0007669"/>
    <property type="project" value="UniProtKB-KW"/>
</dbReference>
<feature type="transmembrane region" description="Helical" evidence="13">
    <location>
        <begin position="177"/>
        <end position="195"/>
    </location>
</feature>
<dbReference type="InterPro" id="IPR002528">
    <property type="entry name" value="MATE_fam"/>
</dbReference>
<evidence type="ECO:0000256" key="12">
    <source>
        <dbReference type="ARBA" id="ARBA00031636"/>
    </source>
</evidence>
<proteinExistence type="inferred from homology"/>
<feature type="transmembrane region" description="Helical" evidence="13">
    <location>
        <begin position="335"/>
        <end position="358"/>
    </location>
</feature>
<dbReference type="GO" id="GO:0015297">
    <property type="term" value="F:antiporter activity"/>
    <property type="evidence" value="ECO:0007669"/>
    <property type="project" value="UniProtKB-KW"/>
</dbReference>
<evidence type="ECO:0000256" key="6">
    <source>
        <dbReference type="ARBA" id="ARBA00022449"/>
    </source>
</evidence>
<feature type="transmembrane region" description="Helical" evidence="13">
    <location>
        <begin position="215"/>
        <end position="235"/>
    </location>
</feature>
<dbReference type="GO" id="GO:0005886">
    <property type="term" value="C:plasma membrane"/>
    <property type="evidence" value="ECO:0007669"/>
    <property type="project" value="UniProtKB-SubCell"/>
</dbReference>
<keyword evidence="7" id="KW-1003">Cell membrane</keyword>
<comment type="subcellular location">
    <subcellularLocation>
        <location evidence="2">Cell membrane</location>
        <topology evidence="2">Multi-pass membrane protein</topology>
    </subcellularLocation>
</comment>
<protein>
    <recommendedName>
        <fullName evidence="4">Probable multidrug resistance protein NorM</fullName>
    </recommendedName>
    <alternativeName>
        <fullName evidence="12">Multidrug-efflux transporter</fullName>
    </alternativeName>
</protein>
<name>A0A6N7IZH0_9FIRM</name>
<feature type="transmembrane region" description="Helical" evidence="13">
    <location>
        <begin position="70"/>
        <end position="93"/>
    </location>
</feature>
<keyword evidence="15" id="KW-1185">Reference proteome</keyword>
<keyword evidence="6" id="KW-0050">Antiport</keyword>
<organism evidence="14 15">
    <name type="scientific">Candidatus Weimeria bifida</name>
    <dbReference type="NCBI Taxonomy" id="2599074"/>
    <lineage>
        <taxon>Bacteria</taxon>
        <taxon>Bacillati</taxon>
        <taxon>Bacillota</taxon>
        <taxon>Clostridia</taxon>
        <taxon>Lachnospirales</taxon>
        <taxon>Lachnospiraceae</taxon>
        <taxon>Candidatus Weimeria</taxon>
    </lineage>
</organism>
<evidence type="ECO:0000256" key="3">
    <source>
        <dbReference type="ARBA" id="ARBA00010199"/>
    </source>
</evidence>
<evidence type="ECO:0000256" key="10">
    <source>
        <dbReference type="ARBA" id="ARBA00023065"/>
    </source>
</evidence>
<dbReference type="InterPro" id="IPR050222">
    <property type="entry name" value="MATE_MdtK"/>
</dbReference>
<keyword evidence="5" id="KW-0813">Transport</keyword>